<organism evidence="2">
    <name type="scientific">Populus alba</name>
    <name type="common">White poplar</name>
    <dbReference type="NCBI Taxonomy" id="43335"/>
    <lineage>
        <taxon>Eukaryota</taxon>
        <taxon>Viridiplantae</taxon>
        <taxon>Streptophyta</taxon>
        <taxon>Embryophyta</taxon>
        <taxon>Tracheophyta</taxon>
        <taxon>Spermatophyta</taxon>
        <taxon>Magnoliopsida</taxon>
        <taxon>eudicotyledons</taxon>
        <taxon>Gunneridae</taxon>
        <taxon>Pentapetalae</taxon>
        <taxon>rosids</taxon>
        <taxon>fabids</taxon>
        <taxon>Malpighiales</taxon>
        <taxon>Salicaceae</taxon>
        <taxon>Saliceae</taxon>
        <taxon>Populus</taxon>
    </lineage>
</organism>
<evidence type="ECO:0000313" key="2">
    <source>
        <dbReference type="EMBL" id="TKS09855.1"/>
    </source>
</evidence>
<name>A0A4U5QM79_POPAL</name>
<dbReference type="EMBL" id="RCHU01000258">
    <property type="protein sequence ID" value="TKS09855.1"/>
    <property type="molecule type" value="Genomic_DNA"/>
</dbReference>
<sequence length="184" mass="20639">MPLFNKSNQEVVDRVFDRIDDGTRTASAIIWNSLSCLEQAICDKFKSEIVAPMFPIGPLHKHSNAALSSFLSEEQSCISWLDTQRSNSVIYVSIGSLVMITENELAEMAWGLANSGQPFLWLERLERGNIEDFIRRLMAGDEGKQTKMRAMQLKEKIDVSIREGGSSHESVVNLIAFINLLLSC</sequence>
<dbReference type="SUPFAM" id="SSF53756">
    <property type="entry name" value="UDP-Glycosyltransferase/glycogen phosphorylase"/>
    <property type="match status" value="1"/>
</dbReference>
<proteinExistence type="predicted"/>
<reference evidence="2" key="1">
    <citation type="submission" date="2018-10" db="EMBL/GenBank/DDBJ databases">
        <title>Population genomic analysis revealed the cold adaptation of white poplar.</title>
        <authorList>
            <person name="Liu Y.-J."/>
        </authorList>
    </citation>
    <scope>NUCLEOTIDE SEQUENCE [LARGE SCALE GENOMIC DNA]</scope>
    <source>
        <strain evidence="2">PAL-ZL1</strain>
    </source>
</reference>
<dbReference type="Gene3D" id="3.40.50.2000">
    <property type="entry name" value="Glycogen Phosphorylase B"/>
    <property type="match status" value="4"/>
</dbReference>
<dbReference type="PANTHER" id="PTHR48045">
    <property type="entry name" value="UDP-GLYCOSYLTRANSFERASE 72B1"/>
    <property type="match status" value="1"/>
</dbReference>
<dbReference type="PANTHER" id="PTHR48045:SF31">
    <property type="entry name" value="UDP-GLYCOSYLTRANSFERASE 76B1-LIKE"/>
    <property type="match status" value="1"/>
</dbReference>
<protein>
    <submittedName>
        <fullName evidence="2">Uncharacterized protein</fullName>
    </submittedName>
</protein>
<dbReference type="GO" id="GO:0008194">
    <property type="term" value="F:UDP-glycosyltransferase activity"/>
    <property type="evidence" value="ECO:0007669"/>
    <property type="project" value="InterPro"/>
</dbReference>
<gene>
    <name evidence="2" type="ORF">D5086_0000089560</name>
</gene>
<accession>A0A4U5QM79</accession>
<dbReference type="AlphaFoldDB" id="A0A4U5QM79"/>
<dbReference type="InterPro" id="IPR002213">
    <property type="entry name" value="UDP_glucos_trans"/>
</dbReference>
<dbReference type="STRING" id="43335.A0A4U5QM79"/>
<dbReference type="Pfam" id="PF00201">
    <property type="entry name" value="UDPGT"/>
    <property type="match status" value="1"/>
</dbReference>
<evidence type="ECO:0000256" key="1">
    <source>
        <dbReference type="ARBA" id="ARBA00022679"/>
    </source>
</evidence>
<comment type="caution">
    <text evidence="2">The sequence shown here is derived from an EMBL/GenBank/DDBJ whole genome shotgun (WGS) entry which is preliminary data.</text>
</comment>
<keyword evidence="1" id="KW-0808">Transferase</keyword>